<evidence type="ECO:0000256" key="5">
    <source>
        <dbReference type="ARBA" id="ARBA00022842"/>
    </source>
</evidence>
<dbReference type="InterPro" id="IPR046342">
    <property type="entry name" value="CBS_dom_sf"/>
</dbReference>
<keyword evidence="8" id="KW-0129">CBS domain</keyword>
<keyword evidence="4 9" id="KW-0812">Transmembrane</keyword>
<keyword evidence="9" id="KW-1003">Cell membrane</keyword>
<evidence type="ECO:0000256" key="8">
    <source>
        <dbReference type="PROSITE-ProRule" id="PRU00703"/>
    </source>
</evidence>
<dbReference type="Gene3D" id="3.10.580.10">
    <property type="entry name" value="CBS-domain"/>
    <property type="match status" value="1"/>
</dbReference>
<dbReference type="GO" id="GO:0046872">
    <property type="term" value="F:metal ion binding"/>
    <property type="evidence" value="ECO:0007669"/>
    <property type="project" value="UniProtKB-KW"/>
</dbReference>
<dbReference type="Pfam" id="PF00571">
    <property type="entry name" value="CBS"/>
    <property type="match status" value="2"/>
</dbReference>
<dbReference type="Gene3D" id="1.25.60.10">
    <property type="entry name" value="MgtE N-terminal domain-like"/>
    <property type="match status" value="1"/>
</dbReference>
<reference evidence="11 13" key="1">
    <citation type="journal article" date="2012" name="Int. J. Syst. Evol. Microbiol.">
        <title>Characterization of Tetragenococcus strains from sugar thick juice reveals a novel species, Tetragenococcus osmophilus sp. nov., and divides Tetragenococcus halophilus into two subspecies, T. halophilus subsp. halophilus subsp. nov. and T. halophilus subsp. flandriensis subsp. nov.</title>
        <authorList>
            <person name="Juste A."/>
            <person name="Van Trappen S."/>
            <person name="Verreth C."/>
            <person name="Cleenwerck I."/>
            <person name="De Vos P."/>
            <person name="Lievens B."/>
            <person name="Willems K.A."/>
        </authorList>
    </citation>
    <scope>NUCLEOTIDE SEQUENCE [LARGE SCALE GENOMIC DNA]</scope>
    <source>
        <strain evidence="11 13">JCM 31126</strain>
    </source>
</reference>
<comment type="function">
    <text evidence="9">Acts as a magnesium transporter.</text>
</comment>
<dbReference type="InterPro" id="IPR006669">
    <property type="entry name" value="MgtE_transporter"/>
</dbReference>
<dbReference type="EMBL" id="BSUW01000001">
    <property type="protein sequence ID" value="GMA72327.1"/>
    <property type="molecule type" value="Genomic_DNA"/>
</dbReference>
<dbReference type="Gene3D" id="1.10.357.20">
    <property type="entry name" value="SLC41 divalent cation transporters, integral membrane domain"/>
    <property type="match status" value="1"/>
</dbReference>
<keyword evidence="9" id="KW-0479">Metal-binding</keyword>
<dbReference type="GO" id="GO:0015095">
    <property type="term" value="F:magnesium ion transmembrane transporter activity"/>
    <property type="evidence" value="ECO:0007669"/>
    <property type="project" value="UniProtKB-UniRule"/>
</dbReference>
<dbReference type="Pfam" id="PF03448">
    <property type="entry name" value="MgtE_N"/>
    <property type="match status" value="1"/>
</dbReference>
<dbReference type="GO" id="GO:0005886">
    <property type="term" value="C:plasma membrane"/>
    <property type="evidence" value="ECO:0007669"/>
    <property type="project" value="UniProtKB-SubCell"/>
</dbReference>
<gene>
    <name evidence="12" type="primary">mgtE</name>
    <name evidence="11" type="ORF">C7K38_06360</name>
    <name evidence="12" type="ORF">GCM10025885_13760</name>
</gene>
<dbReference type="InterPro" id="IPR006667">
    <property type="entry name" value="SLC41_membr_dom"/>
</dbReference>
<dbReference type="SUPFAM" id="SSF158791">
    <property type="entry name" value="MgtE N-terminal domain-like"/>
    <property type="match status" value="1"/>
</dbReference>
<dbReference type="KEGG" id="too:C7K38_06360"/>
<evidence type="ECO:0000259" key="10">
    <source>
        <dbReference type="PROSITE" id="PS51371"/>
    </source>
</evidence>
<sequence>MQELKLDKSQYYEAIYQAAKENDRKLFRKLFLRLHDRDQHEVYHLLYPEKKQKIANFLTPEEFSELFEWMAIEDQEYVVSHFPESFVAKLFNKLPTDDVVKFLKQTPNIDRQYLLDLMNEKERTRATELLSYEPETAGSIMTKEFVSANQNQTSSEVISFIRKMGNKAETIYYIYVLDDAANLVGVLSLRDLILSSEDEMVKNVMFNQVVSVPVDMDQEEVAQVIQNYDLLAVPVLNNGVMLGIVTVDDVMDILESEVTEDFQEFAAIRRNEDEPKEENAFQTAKQRAPWIVILIFLGMLTGSLISFFEETLESVVLLAAFIPMIMDTAGNVGTQSLAVSVRNLTVEKEEKPSFWQTLRKEFGAGILIGLAAAAALFLVAVLFYQNLVLAFIVSVSVLITISFSTVVGAIIPAIAVKLKIDPAVASGPFITTTNDALGLMIYFTIATSLLHVL</sequence>
<dbReference type="InterPro" id="IPR038076">
    <property type="entry name" value="MgtE_N_sf"/>
</dbReference>
<protein>
    <recommendedName>
        <fullName evidence="9">Magnesium transporter MgtE</fullName>
    </recommendedName>
</protein>
<evidence type="ECO:0000256" key="9">
    <source>
        <dbReference type="RuleBase" id="RU362011"/>
    </source>
</evidence>
<keyword evidence="5 9" id="KW-0460">Magnesium</keyword>
<feature type="transmembrane region" description="Helical" evidence="9">
    <location>
        <begin position="314"/>
        <end position="341"/>
    </location>
</feature>
<dbReference type="RefSeq" id="WP_123935585.1">
    <property type="nucleotide sequence ID" value="NZ_BSUW01000001.1"/>
</dbReference>
<evidence type="ECO:0000256" key="3">
    <source>
        <dbReference type="ARBA" id="ARBA00022448"/>
    </source>
</evidence>
<dbReference type="PANTHER" id="PTHR43773:SF1">
    <property type="entry name" value="MAGNESIUM TRANSPORTER MGTE"/>
    <property type="match status" value="1"/>
</dbReference>
<name>A0AA38CZ46_9ENTE</name>
<feature type="transmembrane region" description="Helical" evidence="9">
    <location>
        <begin position="362"/>
        <end position="384"/>
    </location>
</feature>
<dbReference type="SUPFAM" id="SSF54631">
    <property type="entry name" value="CBS-domain pair"/>
    <property type="match status" value="1"/>
</dbReference>
<keyword evidence="3 9" id="KW-0813">Transport</keyword>
<evidence type="ECO:0000256" key="6">
    <source>
        <dbReference type="ARBA" id="ARBA00022989"/>
    </source>
</evidence>
<dbReference type="NCBIfam" id="TIGR00400">
    <property type="entry name" value="mgtE"/>
    <property type="match status" value="1"/>
</dbReference>
<dbReference type="Pfam" id="PF01769">
    <property type="entry name" value="MgtE"/>
    <property type="match status" value="1"/>
</dbReference>
<reference evidence="11" key="3">
    <citation type="submission" date="2018-03" db="EMBL/GenBank/DDBJ databases">
        <authorList>
            <person name="Jeon C.O."/>
        </authorList>
    </citation>
    <scope>NUCLEOTIDE SEQUENCE</scope>
    <source>
        <strain evidence="11">JCM 31126</strain>
    </source>
</reference>
<evidence type="ECO:0000256" key="4">
    <source>
        <dbReference type="ARBA" id="ARBA00022692"/>
    </source>
</evidence>
<reference evidence="12 14" key="2">
    <citation type="journal article" date="2014" name="Int. J. Syst. Evol. Microbiol.">
        <title>Complete genome sequence of Corynebacterium casei LMG S-19264T (=DSM 44701T), isolated from a smear-ripened cheese.</title>
        <authorList>
            <consortium name="US DOE Joint Genome Institute (JGI-PGF)"/>
            <person name="Walter F."/>
            <person name="Albersmeier A."/>
            <person name="Kalinowski J."/>
            <person name="Ruckert C."/>
        </authorList>
    </citation>
    <scope>NUCLEOTIDE SEQUENCE [LARGE SCALE GENOMIC DNA]</scope>
    <source>
        <strain evidence="12 14">NBRC 114545</strain>
    </source>
</reference>
<dbReference type="Proteomes" id="UP001157039">
    <property type="component" value="Unassembled WGS sequence"/>
</dbReference>
<feature type="transmembrane region" description="Helical" evidence="9">
    <location>
        <begin position="436"/>
        <end position="452"/>
    </location>
</feature>
<evidence type="ECO:0000256" key="2">
    <source>
        <dbReference type="ARBA" id="ARBA00009749"/>
    </source>
</evidence>
<feature type="transmembrane region" description="Helical" evidence="9">
    <location>
        <begin position="288"/>
        <end position="308"/>
    </location>
</feature>
<dbReference type="InterPro" id="IPR000644">
    <property type="entry name" value="CBS_dom"/>
</dbReference>
<dbReference type="SMART" id="SM00924">
    <property type="entry name" value="MgtE_N"/>
    <property type="match status" value="1"/>
</dbReference>
<dbReference type="PROSITE" id="PS51371">
    <property type="entry name" value="CBS"/>
    <property type="match status" value="2"/>
</dbReference>
<evidence type="ECO:0000313" key="13">
    <source>
        <dbReference type="Proteomes" id="UP000268310"/>
    </source>
</evidence>
<accession>A0AA38CZ46</accession>
<organism evidence="12 14">
    <name type="scientific">Tetragenococcus osmophilus</name>
    <dbReference type="NCBI Taxonomy" id="526944"/>
    <lineage>
        <taxon>Bacteria</taxon>
        <taxon>Bacillati</taxon>
        <taxon>Bacillota</taxon>
        <taxon>Bacilli</taxon>
        <taxon>Lactobacillales</taxon>
        <taxon>Enterococcaceae</taxon>
        <taxon>Tetragenococcus</taxon>
    </lineage>
</organism>
<evidence type="ECO:0000313" key="14">
    <source>
        <dbReference type="Proteomes" id="UP001157039"/>
    </source>
</evidence>
<feature type="domain" description="CBS" evidence="10">
    <location>
        <begin position="141"/>
        <end position="203"/>
    </location>
</feature>
<reference evidence="12" key="4">
    <citation type="submission" date="2023-02" db="EMBL/GenBank/DDBJ databases">
        <authorList>
            <person name="Sun Q."/>
            <person name="Mori K."/>
        </authorList>
    </citation>
    <scope>NUCLEOTIDE SEQUENCE</scope>
    <source>
        <strain evidence="12">NBRC 114545</strain>
    </source>
</reference>
<dbReference type="InterPro" id="IPR006668">
    <property type="entry name" value="Mg_transptr_MgtE_intracell_dom"/>
</dbReference>
<comment type="subcellular location">
    <subcellularLocation>
        <location evidence="9">Cell membrane</location>
        <topology evidence="9">Multi-pass membrane protein</topology>
    </subcellularLocation>
    <subcellularLocation>
        <location evidence="1">Membrane</location>
        <topology evidence="1">Multi-pass membrane protein</topology>
    </subcellularLocation>
</comment>
<dbReference type="CDD" id="cd04606">
    <property type="entry name" value="CBS_pair_Mg_transporter"/>
    <property type="match status" value="1"/>
</dbReference>
<dbReference type="SMART" id="SM00116">
    <property type="entry name" value="CBS"/>
    <property type="match status" value="2"/>
</dbReference>
<feature type="transmembrane region" description="Helical" evidence="9">
    <location>
        <begin position="390"/>
        <end position="415"/>
    </location>
</feature>
<dbReference type="EMBL" id="CP027783">
    <property type="protein sequence ID" value="AYW48019.1"/>
    <property type="molecule type" value="Genomic_DNA"/>
</dbReference>
<evidence type="ECO:0000256" key="7">
    <source>
        <dbReference type="ARBA" id="ARBA00023136"/>
    </source>
</evidence>
<proteinExistence type="inferred from homology"/>
<dbReference type="PANTHER" id="PTHR43773">
    <property type="entry name" value="MAGNESIUM TRANSPORTER MGTE"/>
    <property type="match status" value="1"/>
</dbReference>
<dbReference type="AlphaFoldDB" id="A0AA38CZ46"/>
<keyword evidence="7 9" id="KW-0472">Membrane</keyword>
<dbReference type="InterPro" id="IPR036739">
    <property type="entry name" value="SLC41_membr_dom_sf"/>
</dbReference>
<evidence type="ECO:0000313" key="12">
    <source>
        <dbReference type="EMBL" id="GMA72327.1"/>
    </source>
</evidence>
<comment type="subunit">
    <text evidence="9">Homodimer.</text>
</comment>
<dbReference type="SUPFAM" id="SSF161093">
    <property type="entry name" value="MgtE membrane domain-like"/>
    <property type="match status" value="1"/>
</dbReference>
<evidence type="ECO:0000313" key="11">
    <source>
        <dbReference type="EMBL" id="AYW48019.1"/>
    </source>
</evidence>
<keyword evidence="13" id="KW-1185">Reference proteome</keyword>
<evidence type="ECO:0000256" key="1">
    <source>
        <dbReference type="ARBA" id="ARBA00004141"/>
    </source>
</evidence>
<feature type="domain" description="CBS" evidence="10">
    <location>
        <begin position="205"/>
        <end position="260"/>
    </location>
</feature>
<keyword evidence="6 9" id="KW-1133">Transmembrane helix</keyword>
<comment type="similarity">
    <text evidence="2 9">Belongs to the SLC41A transporter family.</text>
</comment>
<dbReference type="Proteomes" id="UP000268310">
    <property type="component" value="Chromosome"/>
</dbReference>